<dbReference type="GO" id="GO:0005737">
    <property type="term" value="C:cytoplasm"/>
    <property type="evidence" value="ECO:0007669"/>
    <property type="project" value="TreeGrafter"/>
</dbReference>
<dbReference type="InterPro" id="IPR015424">
    <property type="entry name" value="PyrdxlP-dep_Trfase"/>
</dbReference>
<comment type="similarity">
    <text evidence="3 8">Belongs to the trans-sulfuration enzymes family.</text>
</comment>
<accession>A0A087TV62</accession>
<dbReference type="Gene3D" id="3.40.640.10">
    <property type="entry name" value="Type I PLP-dependent aspartate aminotransferase-like (Major domain)"/>
    <property type="match status" value="1"/>
</dbReference>
<evidence type="ECO:0000256" key="8">
    <source>
        <dbReference type="RuleBase" id="RU362118"/>
    </source>
</evidence>
<dbReference type="AlphaFoldDB" id="A0A087TV62"/>
<feature type="non-terminal residue" evidence="9">
    <location>
        <position position="193"/>
    </location>
</feature>
<evidence type="ECO:0000256" key="1">
    <source>
        <dbReference type="ARBA" id="ARBA00001933"/>
    </source>
</evidence>
<dbReference type="PANTHER" id="PTHR11808:SF15">
    <property type="entry name" value="CYSTATHIONINE GAMMA-LYASE"/>
    <property type="match status" value="1"/>
</dbReference>
<comment type="cofactor">
    <cofactor evidence="1 8">
        <name>pyridoxal 5'-phosphate</name>
        <dbReference type="ChEBI" id="CHEBI:597326"/>
    </cofactor>
</comment>
<dbReference type="SUPFAM" id="SSF53383">
    <property type="entry name" value="PLP-dependent transferases"/>
    <property type="match status" value="1"/>
</dbReference>
<keyword evidence="10" id="KW-1185">Reference proteome</keyword>
<reference evidence="9 10" key="1">
    <citation type="submission" date="2013-11" db="EMBL/GenBank/DDBJ databases">
        <title>Genome sequencing of Stegodyphus mimosarum.</title>
        <authorList>
            <person name="Bechsgaard J."/>
        </authorList>
    </citation>
    <scope>NUCLEOTIDE SEQUENCE [LARGE SCALE GENOMIC DNA]</scope>
</reference>
<evidence type="ECO:0000256" key="5">
    <source>
        <dbReference type="ARBA" id="ARBA00022898"/>
    </source>
</evidence>
<dbReference type="PANTHER" id="PTHR11808">
    <property type="entry name" value="TRANS-SULFURATION ENZYME FAMILY MEMBER"/>
    <property type="match status" value="1"/>
</dbReference>
<keyword evidence="5 8" id="KW-0663">Pyridoxal phosphate</keyword>
<dbReference type="Gene3D" id="3.90.1150.10">
    <property type="entry name" value="Aspartate Aminotransferase, domain 1"/>
    <property type="match status" value="1"/>
</dbReference>
<gene>
    <name evidence="9" type="ORF">X975_20398</name>
</gene>
<dbReference type="EMBL" id="KK116881">
    <property type="protein sequence ID" value="KFM69001.1"/>
    <property type="molecule type" value="Genomic_DNA"/>
</dbReference>
<keyword evidence="6" id="KW-0198">Cysteine biosynthesis</keyword>
<dbReference type="InterPro" id="IPR015421">
    <property type="entry name" value="PyrdxlP-dep_Trfase_major"/>
</dbReference>
<evidence type="ECO:0000256" key="7">
    <source>
        <dbReference type="ARBA" id="ARBA00029853"/>
    </source>
</evidence>
<dbReference type="Pfam" id="PF01053">
    <property type="entry name" value="Cys_Met_Meta_PP"/>
    <property type="match status" value="1"/>
</dbReference>
<evidence type="ECO:0000256" key="3">
    <source>
        <dbReference type="ARBA" id="ARBA00009077"/>
    </source>
</evidence>
<evidence type="ECO:0000313" key="9">
    <source>
        <dbReference type="EMBL" id="KFM69001.1"/>
    </source>
</evidence>
<dbReference type="OMA" id="ADFYFQY"/>
<keyword evidence="9" id="KW-0456">Lyase</keyword>
<protein>
    <recommendedName>
        <fullName evidence="4">cystathionine gamma-lyase</fullName>
        <ecNumber evidence="4">4.4.1.1</ecNumber>
    </recommendedName>
    <alternativeName>
        <fullName evidence="7">Gamma-cystathionase</fullName>
    </alternativeName>
</protein>
<name>A0A087TV62_STEMI</name>
<dbReference type="GO" id="GO:0004123">
    <property type="term" value="F:cystathionine gamma-lyase activity"/>
    <property type="evidence" value="ECO:0007669"/>
    <property type="project" value="TreeGrafter"/>
</dbReference>
<dbReference type="STRING" id="407821.A0A087TV62"/>
<dbReference type="Proteomes" id="UP000054359">
    <property type="component" value="Unassembled WGS sequence"/>
</dbReference>
<dbReference type="GO" id="GO:0030170">
    <property type="term" value="F:pyridoxal phosphate binding"/>
    <property type="evidence" value="ECO:0007669"/>
    <property type="project" value="InterPro"/>
</dbReference>
<evidence type="ECO:0000256" key="4">
    <source>
        <dbReference type="ARBA" id="ARBA00012085"/>
    </source>
</evidence>
<dbReference type="EC" id="4.4.1.1" evidence="4"/>
<evidence type="ECO:0000256" key="6">
    <source>
        <dbReference type="ARBA" id="ARBA00023192"/>
    </source>
</evidence>
<comment type="pathway">
    <text evidence="2">Amino-acid biosynthesis; L-cysteine biosynthesis; L-cysteine from L-homocysteine and L-serine: step 2/2.</text>
</comment>
<dbReference type="OrthoDB" id="3512640at2759"/>
<dbReference type="UniPathway" id="UPA00136">
    <property type="reaction ID" value="UER00202"/>
</dbReference>
<evidence type="ECO:0000256" key="2">
    <source>
        <dbReference type="ARBA" id="ARBA00005038"/>
    </source>
</evidence>
<dbReference type="GO" id="GO:0019343">
    <property type="term" value="P:cysteine biosynthetic process via cystathionine"/>
    <property type="evidence" value="ECO:0007669"/>
    <property type="project" value="TreeGrafter"/>
</dbReference>
<dbReference type="InterPro" id="IPR015422">
    <property type="entry name" value="PyrdxlP-dep_Trfase_small"/>
</dbReference>
<evidence type="ECO:0000313" key="10">
    <source>
        <dbReference type="Proteomes" id="UP000054359"/>
    </source>
</evidence>
<keyword evidence="6" id="KW-0028">Amino-acid biosynthesis</keyword>
<proteinExistence type="inferred from homology"/>
<dbReference type="GO" id="GO:0019346">
    <property type="term" value="P:transsulfuration"/>
    <property type="evidence" value="ECO:0007669"/>
    <property type="project" value="InterPro"/>
</dbReference>
<sequence>MKIVDIKGIAEYLKTRKDVLLVVDNTFMSAYFQNPVVLGADIAMHSLTKYMNGFSDVLMGAMATNNETIYEKLKDNQKSIGNLPSPMDCFLVLRGLKTLHLRMLKHAENALQIAEFLERHPKVEKVFYPGLASHPQSELSRRQSKGSGGMVSFCIKGGTSEAMAFVQALKVFTLAVSLGSAESLVEIPSLMTA</sequence>
<dbReference type="InterPro" id="IPR000277">
    <property type="entry name" value="Cys/Met-Metab_PyrdxlP-dep_enz"/>
</dbReference>
<organism evidence="9 10">
    <name type="scientific">Stegodyphus mimosarum</name>
    <name type="common">African social velvet spider</name>
    <dbReference type="NCBI Taxonomy" id="407821"/>
    <lineage>
        <taxon>Eukaryota</taxon>
        <taxon>Metazoa</taxon>
        <taxon>Ecdysozoa</taxon>
        <taxon>Arthropoda</taxon>
        <taxon>Chelicerata</taxon>
        <taxon>Arachnida</taxon>
        <taxon>Araneae</taxon>
        <taxon>Araneomorphae</taxon>
        <taxon>Entelegynae</taxon>
        <taxon>Eresoidea</taxon>
        <taxon>Eresidae</taxon>
        <taxon>Stegodyphus</taxon>
    </lineage>
</organism>